<protein>
    <submittedName>
        <fullName evidence="2">Uncharacterized protein</fullName>
    </submittedName>
</protein>
<keyword evidence="1" id="KW-0472">Membrane</keyword>
<proteinExistence type="predicted"/>
<dbReference type="EMBL" id="JAADJG010000129">
    <property type="protein sequence ID" value="KAF4454301.1"/>
    <property type="molecule type" value="Genomic_DNA"/>
</dbReference>
<accession>A0A8H4KQP6</accession>
<dbReference type="Proteomes" id="UP000605986">
    <property type="component" value="Unassembled WGS sequence"/>
</dbReference>
<keyword evidence="1" id="KW-1133">Transmembrane helix</keyword>
<evidence type="ECO:0000313" key="3">
    <source>
        <dbReference type="Proteomes" id="UP000605986"/>
    </source>
</evidence>
<dbReference type="PANTHER" id="PTHR36587">
    <property type="entry name" value="EXPRESSION SITE-ASSOCIATED GENE 3 (ESAG3)-LIKE PROTEIN"/>
    <property type="match status" value="1"/>
</dbReference>
<gene>
    <name evidence="2" type="ORF">F53441_3175</name>
</gene>
<dbReference type="OrthoDB" id="422736at2759"/>
<name>A0A8H4KQP6_9HYPO</name>
<dbReference type="PANTHER" id="PTHR36587:SF2">
    <property type="entry name" value="EXPRESSION SITE-ASSOCIATED GENE 3 (ESAG3)-LIKE PROTEIN"/>
    <property type="match status" value="1"/>
</dbReference>
<organism evidence="2 3">
    <name type="scientific">Fusarium austroafricanum</name>
    <dbReference type="NCBI Taxonomy" id="2364996"/>
    <lineage>
        <taxon>Eukaryota</taxon>
        <taxon>Fungi</taxon>
        <taxon>Dikarya</taxon>
        <taxon>Ascomycota</taxon>
        <taxon>Pezizomycotina</taxon>
        <taxon>Sordariomycetes</taxon>
        <taxon>Hypocreomycetidae</taxon>
        <taxon>Hypocreales</taxon>
        <taxon>Nectriaceae</taxon>
        <taxon>Fusarium</taxon>
        <taxon>Fusarium concolor species complex</taxon>
    </lineage>
</organism>
<keyword evidence="1" id="KW-0812">Transmembrane</keyword>
<sequence length="570" mass="65048">MTSTREGAGWFRQMFSSSGYQELPTTNVKDKTENTQIMPRRLIRLSTRGFLLVLAAILLVPTLLALAALEGRQYLSDGTADVFEMGEGQDATTETAASPAGIPVMANPPPMEVQNIFNRRLVVLLPANTAGVNLCKAMVTAIALGYPAPVIINWGKSGSHLAKIAGVLDYLDWSVRQSVTSKDRLNPDDLIMVADSADSWFQLPPAVLLQRYHALNAEANERLRKQWPGKSEMPMKQTIMVSAQKRCWPQPKSGSELHCDALPESPLRKDLYGPETDTDPSMRMVDVRPRYINSGAFIGPVGDMRKYFRRAQERYVAGKAIQGNHFYSDQGIFGEIWGEQEMWRTWRRELGDAIDPQNNASAMVRDQFEFHVGLDYNQTISIPTVFEEDDGDIVELNNQTYIAERSRELEINPVRLTGVPDDIVNVTNPLERILSQEDSRTLDWGDMTLYADFFTTAIPVNVHHNAHINNLKGRRIWWWDRMWFFPYLRQLVKAQLTQRRQLPLGRVEMPEGRAVYWGLEGYKQIRRFMPAERELVVTDFDSICMSNWAKKEKQNWWDVVFMDDLGPLML</sequence>
<dbReference type="CDD" id="cd22997">
    <property type="entry name" value="GT_LH"/>
    <property type="match status" value="1"/>
</dbReference>
<dbReference type="AlphaFoldDB" id="A0A8H4KQP6"/>
<feature type="transmembrane region" description="Helical" evidence="1">
    <location>
        <begin position="50"/>
        <end position="69"/>
    </location>
</feature>
<keyword evidence="3" id="KW-1185">Reference proteome</keyword>
<evidence type="ECO:0000256" key="1">
    <source>
        <dbReference type="SAM" id="Phobius"/>
    </source>
</evidence>
<reference evidence="2" key="1">
    <citation type="submission" date="2020-01" db="EMBL/GenBank/DDBJ databases">
        <title>Identification and distribution of gene clusters putatively required for synthesis of sphingolipid metabolism inhibitors in phylogenetically diverse species of the filamentous fungus Fusarium.</title>
        <authorList>
            <person name="Kim H.-S."/>
            <person name="Busman M."/>
            <person name="Brown D.W."/>
            <person name="Divon H."/>
            <person name="Uhlig S."/>
            <person name="Proctor R.H."/>
        </authorList>
    </citation>
    <scope>NUCLEOTIDE SEQUENCE</scope>
    <source>
        <strain evidence="2">NRRL 53441</strain>
    </source>
</reference>
<comment type="caution">
    <text evidence="2">The sequence shown here is derived from an EMBL/GenBank/DDBJ whole genome shotgun (WGS) entry which is preliminary data.</text>
</comment>
<evidence type="ECO:0000313" key="2">
    <source>
        <dbReference type="EMBL" id="KAF4454301.1"/>
    </source>
</evidence>